<sequence>MNQQTTRLFRAFSLIVFVFLSAALSAQEILTAERFFNTVSDAYGEVDDYEALITINHGDTTMEGVCYYKSPNLLRINFTEPKDQTIVVDGEKMSLYLPRQNVVLRQQLKRHSQVALASMASSQGLALLKRGYSIAFLDGPDPVPLDEGSDLLVRNLNLHWRSTDEGFRQIIISVDEDLRIRRMKGITADYESFQFDFNAVDVNQGIPDARFQYDEPASAYVIENFLFEPEE</sequence>
<evidence type="ECO:0000313" key="4">
    <source>
        <dbReference type="Proteomes" id="UP000002318"/>
    </source>
</evidence>
<dbReference type="STRING" id="573413.Spirs_3760"/>
<dbReference type="CDD" id="cd16325">
    <property type="entry name" value="LolA"/>
    <property type="match status" value="1"/>
</dbReference>
<dbReference type="RefSeq" id="WP_013256305.1">
    <property type="nucleotide sequence ID" value="NC_014364.1"/>
</dbReference>
<dbReference type="Pfam" id="PF03548">
    <property type="entry name" value="LolA"/>
    <property type="match status" value="1"/>
</dbReference>
<organism evidence="3 4">
    <name type="scientific">Sediminispirochaeta smaragdinae (strain DSM 11293 / JCM 15392 / SEBR 4228)</name>
    <name type="common">Spirochaeta smaragdinae</name>
    <dbReference type="NCBI Taxonomy" id="573413"/>
    <lineage>
        <taxon>Bacteria</taxon>
        <taxon>Pseudomonadati</taxon>
        <taxon>Spirochaetota</taxon>
        <taxon>Spirochaetia</taxon>
        <taxon>Spirochaetales</taxon>
        <taxon>Spirochaetaceae</taxon>
        <taxon>Sediminispirochaeta</taxon>
    </lineage>
</organism>
<keyword evidence="4" id="KW-1185">Reference proteome</keyword>
<dbReference type="PANTHER" id="PTHR35869">
    <property type="entry name" value="OUTER-MEMBRANE LIPOPROTEIN CARRIER PROTEIN"/>
    <property type="match status" value="1"/>
</dbReference>
<dbReference type="InterPro" id="IPR004564">
    <property type="entry name" value="OM_lipoprot_carrier_LolA-like"/>
</dbReference>
<feature type="signal peptide" evidence="2">
    <location>
        <begin position="1"/>
        <end position="26"/>
    </location>
</feature>
<dbReference type="HOGENOM" id="CLU_103354_0_0_12"/>
<reference evidence="3 4" key="1">
    <citation type="journal article" date="2010" name="Stand. Genomic Sci.">
        <title>Complete genome sequence of Spirochaeta smaragdinae type strain (SEBR 4228).</title>
        <authorList>
            <person name="Mavromatis K."/>
            <person name="Yasawong M."/>
            <person name="Chertkov O."/>
            <person name="Lapidus A."/>
            <person name="Lucas S."/>
            <person name="Nolan M."/>
            <person name="Del Rio T.G."/>
            <person name="Tice H."/>
            <person name="Cheng J.F."/>
            <person name="Pitluck S."/>
            <person name="Liolios K."/>
            <person name="Ivanova N."/>
            <person name="Tapia R."/>
            <person name="Han C."/>
            <person name="Bruce D."/>
            <person name="Goodwin L."/>
            <person name="Pati A."/>
            <person name="Chen A."/>
            <person name="Palaniappan K."/>
            <person name="Land M."/>
            <person name="Hauser L."/>
            <person name="Chang Y.J."/>
            <person name="Jeffries C.D."/>
            <person name="Detter J.C."/>
            <person name="Rohde M."/>
            <person name="Brambilla E."/>
            <person name="Spring S."/>
            <person name="Goker M."/>
            <person name="Sikorski J."/>
            <person name="Woyke T."/>
            <person name="Bristow J."/>
            <person name="Eisen J.A."/>
            <person name="Markowitz V."/>
            <person name="Hugenholtz P."/>
            <person name="Klenk H.P."/>
            <person name="Kyrpides N.C."/>
        </authorList>
    </citation>
    <scope>NUCLEOTIDE SEQUENCE [LARGE SCALE GENOMIC DNA]</scope>
    <source>
        <strain evidence="4">DSM 11293 / JCM 15392 / SEBR 4228</strain>
    </source>
</reference>
<evidence type="ECO:0000256" key="2">
    <source>
        <dbReference type="SAM" id="SignalP"/>
    </source>
</evidence>
<dbReference type="AlphaFoldDB" id="E1R7Z1"/>
<evidence type="ECO:0000313" key="3">
    <source>
        <dbReference type="EMBL" id="ADK82846.1"/>
    </source>
</evidence>
<dbReference type="InterPro" id="IPR029046">
    <property type="entry name" value="LolA/LolB/LppX"/>
</dbReference>
<gene>
    <name evidence="3" type="ordered locus">Spirs_3760</name>
</gene>
<dbReference type="PANTHER" id="PTHR35869:SF1">
    <property type="entry name" value="OUTER-MEMBRANE LIPOPROTEIN CARRIER PROTEIN"/>
    <property type="match status" value="1"/>
</dbReference>
<keyword evidence="1 2" id="KW-0732">Signal</keyword>
<dbReference type="OrthoDB" id="306521at2"/>
<name>E1R7Z1_SEDSS</name>
<evidence type="ECO:0000256" key="1">
    <source>
        <dbReference type="ARBA" id="ARBA00022729"/>
    </source>
</evidence>
<dbReference type="Gene3D" id="2.50.20.10">
    <property type="entry name" value="Lipoprotein localisation LolA/LolB/LppX"/>
    <property type="match status" value="1"/>
</dbReference>
<protein>
    <submittedName>
        <fullName evidence="3">Outer membrane lipoprotein carrier protein LolA</fullName>
    </submittedName>
</protein>
<dbReference type="SUPFAM" id="SSF89392">
    <property type="entry name" value="Prokaryotic lipoproteins and lipoprotein localization factors"/>
    <property type="match status" value="1"/>
</dbReference>
<dbReference type="KEGG" id="ssm:Spirs_3760"/>
<dbReference type="EMBL" id="CP002116">
    <property type="protein sequence ID" value="ADK82846.1"/>
    <property type="molecule type" value="Genomic_DNA"/>
</dbReference>
<keyword evidence="3" id="KW-0449">Lipoprotein</keyword>
<accession>E1R7Z1</accession>
<proteinExistence type="predicted"/>
<feature type="chain" id="PRO_5003150759" evidence="2">
    <location>
        <begin position="27"/>
        <end position="231"/>
    </location>
</feature>
<dbReference type="eggNOG" id="COG2834">
    <property type="taxonomic scope" value="Bacteria"/>
</dbReference>
<dbReference type="Proteomes" id="UP000002318">
    <property type="component" value="Chromosome"/>
</dbReference>